<accession>A0ABU1L9Y3</accession>
<sequence>MRKIIFSLLATSLFSVSALAGNTIVKNNSIERKSDQKLFQLCGVSVAFYDAQGRFSGYQLFTSDQPNLSSCISYQNSVISGLKAQGYTVKVQNMDSSVN</sequence>
<evidence type="ECO:0000313" key="2">
    <source>
        <dbReference type="EMBL" id="MDR6403524.1"/>
    </source>
</evidence>
<reference evidence="2 3" key="1">
    <citation type="submission" date="2023-07" db="EMBL/GenBank/DDBJ databases">
        <title>Sorghum-associated microbial communities from plants grown in Nebraska, USA.</title>
        <authorList>
            <person name="Schachtman D."/>
        </authorList>
    </citation>
    <scope>NUCLEOTIDE SEQUENCE [LARGE SCALE GENOMIC DNA]</scope>
    <source>
        <strain evidence="2 3">DS1709</strain>
    </source>
</reference>
<feature type="signal peptide" evidence="1">
    <location>
        <begin position="1"/>
        <end position="20"/>
    </location>
</feature>
<gene>
    <name evidence="2" type="ORF">J2781_000428</name>
</gene>
<keyword evidence="3" id="KW-1185">Reference proteome</keyword>
<dbReference type="RefSeq" id="WP_115981855.1">
    <property type="nucleotide sequence ID" value="NZ_JAVDQS010000001.1"/>
</dbReference>
<dbReference type="Proteomes" id="UP001184853">
    <property type="component" value="Unassembled WGS sequence"/>
</dbReference>
<name>A0ABU1L9Y3_9FLAO</name>
<proteinExistence type="predicted"/>
<dbReference type="EMBL" id="JAVDQS010000001">
    <property type="protein sequence ID" value="MDR6403524.1"/>
    <property type="molecule type" value="Genomic_DNA"/>
</dbReference>
<evidence type="ECO:0000313" key="3">
    <source>
        <dbReference type="Proteomes" id="UP001184853"/>
    </source>
</evidence>
<keyword evidence="1" id="KW-0732">Signal</keyword>
<comment type="caution">
    <text evidence="2">The sequence shown here is derived from an EMBL/GenBank/DDBJ whole genome shotgun (WGS) entry which is preliminary data.</text>
</comment>
<protein>
    <submittedName>
        <fullName evidence="2">Peptidoglycan hydrolase CwlO-like protein</fullName>
    </submittedName>
</protein>
<organism evidence="2 3">
    <name type="scientific">Chryseobacterium geocarposphaerae</name>
    <dbReference type="NCBI Taxonomy" id="1416776"/>
    <lineage>
        <taxon>Bacteria</taxon>
        <taxon>Pseudomonadati</taxon>
        <taxon>Bacteroidota</taxon>
        <taxon>Flavobacteriia</taxon>
        <taxon>Flavobacteriales</taxon>
        <taxon>Weeksellaceae</taxon>
        <taxon>Chryseobacterium group</taxon>
        <taxon>Chryseobacterium</taxon>
    </lineage>
</organism>
<feature type="chain" id="PRO_5046274061" evidence="1">
    <location>
        <begin position="21"/>
        <end position="99"/>
    </location>
</feature>
<evidence type="ECO:0000256" key="1">
    <source>
        <dbReference type="SAM" id="SignalP"/>
    </source>
</evidence>